<evidence type="ECO:0000313" key="2">
    <source>
        <dbReference type="EMBL" id="KAF1038215.1"/>
    </source>
</evidence>
<dbReference type="NCBIfam" id="NF047539">
    <property type="entry name" value="XAC2610_fam"/>
    <property type="match status" value="1"/>
</dbReference>
<proteinExistence type="predicted"/>
<dbReference type="EMBL" id="WNDV01000006">
    <property type="protein sequence ID" value="KAF1038215.1"/>
    <property type="molecule type" value="Genomic_DNA"/>
</dbReference>
<organism evidence="2 3">
    <name type="scientific">Burkholderia lata (strain ATCC 17760 / DSM 23089 / LMG 22485 / NCIMB 9086 / R18194 / 383)</name>
    <dbReference type="NCBI Taxonomy" id="482957"/>
    <lineage>
        <taxon>Bacteria</taxon>
        <taxon>Pseudomonadati</taxon>
        <taxon>Pseudomonadota</taxon>
        <taxon>Betaproteobacteria</taxon>
        <taxon>Burkholderiales</taxon>
        <taxon>Burkholderiaceae</taxon>
        <taxon>Burkholderia</taxon>
        <taxon>Burkholderia cepacia complex</taxon>
    </lineage>
</organism>
<comment type="caution">
    <text evidence="2">The sequence shown here is derived from an EMBL/GenBank/DDBJ whole genome shotgun (WGS) entry which is preliminary data.</text>
</comment>
<accession>A0A833PUH5</accession>
<evidence type="ECO:0008006" key="4">
    <source>
        <dbReference type="Google" id="ProtNLM"/>
    </source>
</evidence>
<evidence type="ECO:0000256" key="1">
    <source>
        <dbReference type="SAM" id="SignalP"/>
    </source>
</evidence>
<feature type="signal peptide" evidence="1">
    <location>
        <begin position="1"/>
        <end position="45"/>
    </location>
</feature>
<dbReference type="InterPro" id="IPR058087">
    <property type="entry name" value="XAC2610_dom"/>
</dbReference>
<dbReference type="Proteomes" id="UP000467522">
    <property type="component" value="Unassembled WGS sequence"/>
</dbReference>
<keyword evidence="1" id="KW-0732">Signal</keyword>
<feature type="chain" id="PRO_5032822790" description="Nitrite reductase" evidence="1">
    <location>
        <begin position="46"/>
        <end position="434"/>
    </location>
</feature>
<dbReference type="AlphaFoldDB" id="A0A833PUH5"/>
<dbReference type="RefSeq" id="WP_278645917.1">
    <property type="nucleotide sequence ID" value="NZ_WNDV01000006.1"/>
</dbReference>
<protein>
    <recommendedName>
        <fullName evidence="4">Nitrite reductase</fullName>
    </recommendedName>
</protein>
<reference evidence="3" key="1">
    <citation type="journal article" date="2020" name="MBio">
        <title>Horizontal gene transfer to a defensive symbiont with a reduced genome amongst a multipartite beetle microbiome.</title>
        <authorList>
            <person name="Waterworth S.C."/>
            <person name="Florez L.V."/>
            <person name="Rees E.R."/>
            <person name="Hertweck C."/>
            <person name="Kaltenpoth M."/>
            <person name="Kwan J.C."/>
        </authorList>
    </citation>
    <scope>NUCLEOTIDE SEQUENCE [LARGE SCALE GENOMIC DNA]</scope>
</reference>
<sequence length="434" mass="48366">MHHPFIAASRHASATRRTRGWRSALAFALIAVTAVTTFAFSPAHAASVDDSVEIPFWSRNWTGTIGNRHVEVSLSRVADAVSGWYCYAPCTSDKRYRLALKGTLNAHGATLSERDSGAKADADRVTGTWRVASFDNAVTGTWASPDGKRTLPVSLAPKQDGRPFPYEIRLVADKLPDDGGSCNDPPHVSAIRLYDRGRLVQTLQTDSQGTCGLSTPEFADVNFDGWPDLMLAQGMGASPNIPYQTWIFDPKTRRFVDAPQGLQGITSPDFDPVHRIIWTSWRASCCEHGVTTYRWQGNDVKEVDTASSYMLPVLDGNTRRYCYVVPSYGDGYIEFPQRIEQTDTGLRSTLGNPKECEANDSPWMSRVYIDIWKPGAPGHAPTLVRTEKVTWKRTQTRAGMKFCPDVPFYDNGRIRRIVLRDDPDQCEEKNPDKN</sequence>
<evidence type="ECO:0000313" key="3">
    <source>
        <dbReference type="Proteomes" id="UP000467522"/>
    </source>
</evidence>
<gene>
    <name evidence="2" type="ORF">GAK33_02270</name>
</gene>
<name>A0A833PUH5_BURL3</name>